<evidence type="ECO:0000313" key="16">
    <source>
        <dbReference type="EMBL" id="KAL3383520.1"/>
    </source>
</evidence>
<dbReference type="InterPro" id="IPR026169">
    <property type="entry name" value="MIEAP"/>
</dbReference>
<evidence type="ECO:0000256" key="8">
    <source>
        <dbReference type="ARBA" id="ARBA00023054"/>
    </source>
</evidence>
<keyword evidence="10" id="KW-0496">Mitochondrion</keyword>
<evidence type="ECO:0000256" key="1">
    <source>
        <dbReference type="ARBA" id="ARBA00004294"/>
    </source>
</evidence>
<keyword evidence="8" id="KW-0175">Coiled coil</keyword>
<keyword evidence="17" id="KW-1185">Reference proteome</keyword>
<dbReference type="Pfam" id="PF16026">
    <property type="entry name" value="MIEAP"/>
    <property type="match status" value="1"/>
</dbReference>
<evidence type="ECO:0000256" key="5">
    <source>
        <dbReference type="ARBA" id="ARBA00019863"/>
    </source>
</evidence>
<reference evidence="16 17" key="1">
    <citation type="journal article" date="2024" name="bioRxiv">
        <title>A reference genome for Trichogramma kaykai: A tiny desert-dwelling parasitoid wasp with competing sex-ratio distorters.</title>
        <authorList>
            <person name="Culotta J."/>
            <person name="Lindsey A.R."/>
        </authorList>
    </citation>
    <scope>NUCLEOTIDE SEQUENCE [LARGE SCALE GENOMIC DNA]</scope>
    <source>
        <strain evidence="16 17">KSX58</strain>
    </source>
</reference>
<feature type="domain" description="Mitochondria-eating protein C-terminal" evidence="15">
    <location>
        <begin position="600"/>
        <end position="724"/>
    </location>
</feature>
<dbReference type="GO" id="GO:0008289">
    <property type="term" value="F:lipid binding"/>
    <property type="evidence" value="ECO:0007669"/>
    <property type="project" value="UniProtKB-KW"/>
</dbReference>
<gene>
    <name evidence="16" type="ORF">TKK_020578</name>
</gene>
<comment type="subcellular location">
    <subcellularLocation>
        <location evidence="3">Cytoplasm</location>
    </subcellularLocation>
    <subcellularLocation>
        <location evidence="2">Mitochondrion matrix</location>
    </subcellularLocation>
    <subcellularLocation>
        <location evidence="1">Mitochondrion outer membrane</location>
    </subcellularLocation>
</comment>
<protein>
    <recommendedName>
        <fullName evidence="5">Mitochondria-eating protein</fullName>
    </recommendedName>
    <alternativeName>
        <fullName evidence="12">Spermatogenesis-associated protein 18</fullName>
    </alternativeName>
</protein>
<comment type="similarity">
    <text evidence="4">Belongs to the MIEAP family.</text>
</comment>
<feature type="region of interest" description="Disordered" evidence="13">
    <location>
        <begin position="545"/>
        <end position="579"/>
    </location>
</feature>
<name>A0ABD2VSJ5_9HYME</name>
<organism evidence="16 17">
    <name type="scientific">Trichogramma kaykai</name>
    <dbReference type="NCBI Taxonomy" id="54128"/>
    <lineage>
        <taxon>Eukaryota</taxon>
        <taxon>Metazoa</taxon>
        <taxon>Ecdysozoa</taxon>
        <taxon>Arthropoda</taxon>
        <taxon>Hexapoda</taxon>
        <taxon>Insecta</taxon>
        <taxon>Pterygota</taxon>
        <taxon>Neoptera</taxon>
        <taxon>Endopterygota</taxon>
        <taxon>Hymenoptera</taxon>
        <taxon>Apocrita</taxon>
        <taxon>Proctotrupomorpha</taxon>
        <taxon>Chalcidoidea</taxon>
        <taxon>Trichogrammatidae</taxon>
        <taxon>Trichogramma</taxon>
    </lineage>
</organism>
<keyword evidence="14" id="KW-1133">Transmembrane helix</keyword>
<feature type="compositionally biased region" description="Low complexity" evidence="13">
    <location>
        <begin position="331"/>
        <end position="353"/>
    </location>
</feature>
<evidence type="ECO:0000313" key="17">
    <source>
        <dbReference type="Proteomes" id="UP001627154"/>
    </source>
</evidence>
<keyword evidence="14" id="KW-0812">Transmembrane</keyword>
<feature type="region of interest" description="Disordered" evidence="13">
    <location>
        <begin position="327"/>
        <end position="371"/>
    </location>
</feature>
<evidence type="ECO:0000256" key="7">
    <source>
        <dbReference type="ARBA" id="ARBA00022787"/>
    </source>
</evidence>
<dbReference type="GO" id="GO:0005741">
    <property type="term" value="C:mitochondrial outer membrane"/>
    <property type="evidence" value="ECO:0007669"/>
    <property type="project" value="UniProtKB-SubCell"/>
</dbReference>
<evidence type="ECO:0000256" key="12">
    <source>
        <dbReference type="ARBA" id="ARBA00032687"/>
    </source>
</evidence>
<evidence type="ECO:0000259" key="15">
    <source>
        <dbReference type="Pfam" id="PF16026"/>
    </source>
</evidence>
<keyword evidence="11 14" id="KW-0472">Membrane</keyword>
<feature type="transmembrane region" description="Helical" evidence="14">
    <location>
        <begin position="50"/>
        <end position="66"/>
    </location>
</feature>
<dbReference type="PANTHER" id="PTHR21771:SF1">
    <property type="entry name" value="MITOCHONDRIA-EATING PROTEIN"/>
    <property type="match status" value="1"/>
</dbReference>
<sequence length="867" mass="96512">MKTLFNFLEKTASDYITPLFVRIAAKGSFNVHQTFRPTTIAIFRRRIQKFYFLLIGLVTMELFQAYNNFRAHPRRLNSVDEKKKQKKKAAGEQLLLWHVIIKLRAAAGPRVSSDSLINMMRRQAGAATAAAMMSPAPLVSLNSCERIRPERPRNGIQRLVWVPSSQMHLGLVGPSEEECANPRMALRRLLRLYEGRQYREAAGLLLRLPQYTLRSVLPDIPIDLLIETLPHSLVLLEALYARMLELGIRDAKVLRLEQLLWKIVGLLAATNQDPFHLRAWARLLSALNRAAPSARMALMSRRRALERAVEGLGKHGLVPVKSTTSNVTHSAAGHANGANNGATATTTAAGGTTPLQQHHQATTAGPTTATTKTTTTNLVPLLVALKEELEQRADAYKLALHKIESLGKHAGLHKGDQGVQAASHQRQLSLKYSEVQQRLIDNQGLLNALERPRVTGQLDALLAELKRRVDQDKEALRQWSSLRKMESQGLLCAGLIGEVGSKQQQQQQTSLAARLLQFSKGCALALQLMNADGSAAGVDYSVAEYDEDCEEEEEEESSSAGYHTDESCSPTPDEQRRSLQAVASETIEGLHCPADQAIERLRERYAALYSQASQHTLEALDHLEPLKEASELKVKILYSIVVLSWRLAGIVQSSRRIEALRALNGENTAIQASAPYELEDCIRRQLATVGAQSGAREVAHQVTAQLERTLYDFPCLSADLLLQKQRRDTQVRLGLLAAGLGLPRPNDAARPRRRSEFRVPQGVAREAQIILRPARHEDQSRALARPAPRQLPRTLPASSPCEDDIMRELYAFVSVLFSGLGCTQHITLFSLMACEVVIWTCDCATLTYVYRGQMTIYIMRIYTRRNI</sequence>
<dbReference type="GO" id="GO:0005759">
    <property type="term" value="C:mitochondrial matrix"/>
    <property type="evidence" value="ECO:0007669"/>
    <property type="project" value="UniProtKB-SubCell"/>
</dbReference>
<comment type="caution">
    <text evidence="16">The sequence shown here is derived from an EMBL/GenBank/DDBJ whole genome shotgun (WGS) entry which is preliminary data.</text>
</comment>
<keyword evidence="9" id="KW-0446">Lipid-binding</keyword>
<accession>A0ABD2VSJ5</accession>
<keyword evidence="6" id="KW-0963">Cytoplasm</keyword>
<dbReference type="InterPro" id="IPR031981">
    <property type="entry name" value="MIEAP_C"/>
</dbReference>
<evidence type="ECO:0000256" key="6">
    <source>
        <dbReference type="ARBA" id="ARBA00022490"/>
    </source>
</evidence>
<dbReference type="Proteomes" id="UP001627154">
    <property type="component" value="Unassembled WGS sequence"/>
</dbReference>
<evidence type="ECO:0000256" key="2">
    <source>
        <dbReference type="ARBA" id="ARBA00004305"/>
    </source>
</evidence>
<feature type="compositionally biased region" description="Low complexity" evidence="13">
    <location>
        <begin position="361"/>
        <end position="371"/>
    </location>
</feature>
<dbReference type="EMBL" id="JBJJXI010000192">
    <property type="protein sequence ID" value="KAL3383520.1"/>
    <property type="molecule type" value="Genomic_DNA"/>
</dbReference>
<dbReference type="PANTHER" id="PTHR21771">
    <property type="entry name" value="MITOCHONDRIA-EATING PROTEIN-RELATED"/>
    <property type="match status" value="1"/>
</dbReference>
<feature type="compositionally biased region" description="Acidic residues" evidence="13">
    <location>
        <begin position="545"/>
        <end position="557"/>
    </location>
</feature>
<evidence type="ECO:0000256" key="14">
    <source>
        <dbReference type="SAM" id="Phobius"/>
    </source>
</evidence>
<evidence type="ECO:0000256" key="3">
    <source>
        <dbReference type="ARBA" id="ARBA00004496"/>
    </source>
</evidence>
<dbReference type="AlphaFoldDB" id="A0ABD2VSJ5"/>
<evidence type="ECO:0000256" key="9">
    <source>
        <dbReference type="ARBA" id="ARBA00023121"/>
    </source>
</evidence>
<keyword evidence="7" id="KW-1000">Mitochondrion outer membrane</keyword>
<proteinExistence type="inferred from homology"/>
<evidence type="ECO:0000256" key="11">
    <source>
        <dbReference type="ARBA" id="ARBA00023136"/>
    </source>
</evidence>
<evidence type="ECO:0000256" key="10">
    <source>
        <dbReference type="ARBA" id="ARBA00023128"/>
    </source>
</evidence>
<evidence type="ECO:0000256" key="4">
    <source>
        <dbReference type="ARBA" id="ARBA00008233"/>
    </source>
</evidence>
<evidence type="ECO:0000256" key="13">
    <source>
        <dbReference type="SAM" id="MobiDB-lite"/>
    </source>
</evidence>